<evidence type="ECO:0000313" key="1">
    <source>
        <dbReference type="EMBL" id="GBE92236.1"/>
    </source>
</evidence>
<gene>
    <name evidence="1" type="ORF">NCWK1_1990</name>
</gene>
<dbReference type="Proteomes" id="UP000236527">
    <property type="component" value="Unassembled WGS sequence"/>
</dbReference>
<keyword evidence="1" id="KW-0808">Transferase</keyword>
<comment type="caution">
    <text evidence="1">The sequence shown here is derived from an EMBL/GenBank/DDBJ whole genome shotgun (WGS) entry which is preliminary data.</text>
</comment>
<dbReference type="GO" id="GO:0016301">
    <property type="term" value="F:kinase activity"/>
    <property type="evidence" value="ECO:0007669"/>
    <property type="project" value="UniProtKB-KW"/>
</dbReference>
<reference evidence="2" key="1">
    <citation type="journal article" date="2018" name="Genome Announc.">
        <title>Draft Genome Sequence of the Nitrogen-Fixing and Hormogonia-Inducing Cyanobacterium Nostoc cycadae Strain WK-1, Isolated from the Coralloid Roots of Cycas revoluta.</title>
        <authorList>
            <person name="Kanesaki Y."/>
            <person name="Hirose M."/>
            <person name="Hirose Y."/>
            <person name="Fujisawa T."/>
            <person name="Nakamura Y."/>
            <person name="Watanabe S."/>
            <person name="Matsunaga S."/>
            <person name="Uchida H."/>
            <person name="Murakami A."/>
        </authorList>
    </citation>
    <scope>NUCLEOTIDE SEQUENCE [LARGE SCALE GENOMIC DNA]</scope>
    <source>
        <strain evidence="2">WK-1</strain>
    </source>
</reference>
<keyword evidence="2" id="KW-1185">Reference proteome</keyword>
<proteinExistence type="predicted"/>
<protein>
    <submittedName>
        <fullName evidence="1">Phosphoglycerate kinase</fullName>
    </submittedName>
</protein>
<dbReference type="EMBL" id="BDGE01000034">
    <property type="protein sequence ID" value="GBE92236.1"/>
    <property type="molecule type" value="Genomic_DNA"/>
</dbReference>
<dbReference type="AlphaFoldDB" id="A0A2H6LGG2"/>
<keyword evidence="1" id="KW-0418">Kinase</keyword>
<evidence type="ECO:0000313" key="2">
    <source>
        <dbReference type="Proteomes" id="UP000236527"/>
    </source>
</evidence>
<organism evidence="1 2">
    <name type="scientific">Nostoc cycadae WK-1</name>
    <dbReference type="NCBI Taxonomy" id="1861711"/>
    <lineage>
        <taxon>Bacteria</taxon>
        <taxon>Bacillati</taxon>
        <taxon>Cyanobacteriota</taxon>
        <taxon>Cyanophyceae</taxon>
        <taxon>Nostocales</taxon>
        <taxon>Nostocaceae</taxon>
        <taxon>Nostoc</taxon>
    </lineage>
</organism>
<sequence length="51" mass="5721">MLGDEIAELIEEMVEEMIIMLDVDRIMKDPTKNAQLIGLQKLAVGFLVLSC</sequence>
<accession>A0A2H6LGG2</accession>
<name>A0A2H6LGG2_9NOSO</name>